<evidence type="ECO:0000259" key="1">
    <source>
        <dbReference type="PROSITE" id="PS50911"/>
    </source>
</evidence>
<feature type="domain" description="Peptidase C51" evidence="1">
    <location>
        <begin position="45"/>
        <end position="190"/>
    </location>
</feature>
<keyword evidence="3" id="KW-1185">Reference proteome</keyword>
<dbReference type="InterPro" id="IPR038765">
    <property type="entry name" value="Papain-like_cys_pep_sf"/>
</dbReference>
<dbReference type="PANTHER" id="PTHR30094">
    <property type="entry name" value="BIFUNCTIONAL GLUTATHIONYLSPERMIDINE SYNTHETASE/AMIDASE-RELATED"/>
    <property type="match status" value="1"/>
</dbReference>
<dbReference type="Pfam" id="PF05257">
    <property type="entry name" value="CHAP"/>
    <property type="match status" value="1"/>
</dbReference>
<dbReference type="PANTHER" id="PTHR30094:SF0">
    <property type="entry name" value="BIFUNCTIONAL GLUTATHIONYLSPERMIDINE SYNTHETASE_AMIDASE-RELATED"/>
    <property type="match status" value="1"/>
</dbReference>
<dbReference type="Proteomes" id="UP000631034">
    <property type="component" value="Unassembled WGS sequence"/>
</dbReference>
<dbReference type="InterPro" id="IPR051705">
    <property type="entry name" value="Gsp_Synthetase/Amidase"/>
</dbReference>
<dbReference type="InterPro" id="IPR007921">
    <property type="entry name" value="CHAP_dom"/>
</dbReference>
<dbReference type="Gene3D" id="3.90.1720.10">
    <property type="entry name" value="endopeptidase domain like (from Nostoc punctiforme)"/>
    <property type="match status" value="1"/>
</dbReference>
<accession>A0A8J7CWH0</accession>
<name>A0A8J7CWH0_9PROT</name>
<evidence type="ECO:0000313" key="2">
    <source>
        <dbReference type="EMBL" id="MBE1237471.1"/>
    </source>
</evidence>
<organism evidence="2 3">
    <name type="scientific">Phaeovibrio sulfidiphilus</name>
    <dbReference type="NCBI Taxonomy" id="1220600"/>
    <lineage>
        <taxon>Bacteria</taxon>
        <taxon>Pseudomonadati</taxon>
        <taxon>Pseudomonadota</taxon>
        <taxon>Alphaproteobacteria</taxon>
        <taxon>Rhodospirillales</taxon>
        <taxon>Rhodospirillaceae</taxon>
        <taxon>Phaeovibrio</taxon>
    </lineage>
</organism>
<dbReference type="SUPFAM" id="SSF54001">
    <property type="entry name" value="Cysteine proteinases"/>
    <property type="match status" value="1"/>
</dbReference>
<proteinExistence type="predicted"/>
<protein>
    <submittedName>
        <fullName evidence="2">CHAP domain-containing protein</fullName>
    </submittedName>
</protein>
<dbReference type="EMBL" id="JACZHT010000005">
    <property type="protein sequence ID" value="MBE1237471.1"/>
    <property type="molecule type" value="Genomic_DNA"/>
</dbReference>
<dbReference type="PROSITE" id="PS50911">
    <property type="entry name" value="CHAP"/>
    <property type="match status" value="1"/>
</dbReference>
<dbReference type="GO" id="GO:0016874">
    <property type="term" value="F:ligase activity"/>
    <property type="evidence" value="ECO:0007669"/>
    <property type="project" value="TreeGrafter"/>
</dbReference>
<gene>
    <name evidence="2" type="ORF">IHV25_07395</name>
</gene>
<sequence length="202" mass="21545">MLLRLGLVLAAVAGAGYGVLTYSNVNPSHKRGEEIDRLNGVAVHYNGGINQASGRNLSPDGYNYGLRWQCTEFVRRYYDQALGHRMPDTWGDARSLFDPALESGALNPARGLIQYTNGTSGPPAVNDLVIFAPRLLRPWGHAAIVSAAAGDAVEIVQQNPGPFSPSREVLALDCTAGACALPDGILGWLRLPPTPPETDAAR</sequence>
<comment type="caution">
    <text evidence="2">The sequence shown here is derived from an EMBL/GenBank/DDBJ whole genome shotgun (WGS) entry which is preliminary data.</text>
</comment>
<reference evidence="2" key="1">
    <citation type="submission" date="2020-10" db="EMBL/GenBank/DDBJ databases">
        <title>Genome sequence of the unusual species of purple photosynthetic bacteria, Phaeovibrio sulfidiphilus DSM 23193, type strain.</title>
        <authorList>
            <person name="Kyndt J.A."/>
            <person name="Meyer T.E."/>
        </authorList>
    </citation>
    <scope>NUCLEOTIDE SEQUENCE</scope>
    <source>
        <strain evidence="2">DSM 23193</strain>
    </source>
</reference>
<dbReference type="AlphaFoldDB" id="A0A8J7CWH0"/>
<evidence type="ECO:0000313" key="3">
    <source>
        <dbReference type="Proteomes" id="UP000631034"/>
    </source>
</evidence>